<organism evidence="1">
    <name type="scientific">Ranid herpesvirus 3</name>
    <dbReference type="NCBI Taxonomy" id="1987509"/>
    <lineage>
        <taxon>Viruses</taxon>
        <taxon>Duplodnaviria</taxon>
        <taxon>Heunggongvirae</taxon>
        <taxon>Peploviricota</taxon>
        <taxon>Herviviricetes</taxon>
        <taxon>Herpesvirales</taxon>
        <taxon>Alloherpesviridae</taxon>
        <taxon>Batravirus</taxon>
        <taxon>Batravirus ranidallo3</taxon>
    </lineage>
</organism>
<accession>A0A1X9T5C2</accession>
<evidence type="ECO:0000313" key="1">
    <source>
        <dbReference type="EMBL" id="ARR28899.1"/>
    </source>
</evidence>
<keyword evidence="2" id="KW-1185">Reference proteome</keyword>
<sequence>MGYIFHDQCFDGILTEVYMWFITQRLNPHLAKVKCAAALIAISKPPNRNHGLCEAISLSLTSDKKTPSAHPYLLECDELWTHEGREISKRSPLLLRYLVIKQFHYFLLRYNLVGFCRDVTASTFQRLDEAIKRECDIEPIKMLLPKSYCSSESYRFHNQLFQYTKQYADHTAVTKYNGQIMIAQSIIKSRQMTQPLCLVPLVSPKFKNPFLNLIKLITQQVWCSGQNREEKTVWLIRNLTAHTPEDSVEELFCVMYHILNAYLNWVQFNWGQMIVSPGLCRTMKAVDPDLRCRACFKTITPRCNKSKRKYIGYLYCIDDRRYLSSCCESPMICVPLERECVNLMVYTVTKHKYGLCRCGDLCVVETRECANEIVTCPTCAYNPLESEDRS</sequence>
<evidence type="ECO:0000313" key="2">
    <source>
        <dbReference type="Proteomes" id="UP000203507"/>
    </source>
</evidence>
<proteinExistence type="predicted"/>
<dbReference type="RefSeq" id="YP_009362408.1">
    <property type="nucleotide sequence ID" value="NC_034618.1"/>
</dbReference>
<protein>
    <submittedName>
        <fullName evidence="1">Uncharacterized protein</fullName>
    </submittedName>
</protein>
<reference evidence="1" key="1">
    <citation type="journal article" date="2017" name="Vet. Pathol.">
        <title>Ranid Herpesvirus 3 and Proliferative Dermatitis in Free-Ranging Wild Common Frogs (Rana Temporaria).</title>
        <authorList>
            <person name="Origgi F.C."/>
            <person name="Schmidt B.R."/>
            <person name="Lohmann P."/>
            <person name="Otten P."/>
            <person name="Akdesir E."/>
            <person name="Gaschen V."/>
            <person name="Aguilar-Bultet L."/>
            <person name="Wahli T."/>
            <person name="Sattler U."/>
            <person name="Stoffel M.H."/>
        </authorList>
    </citation>
    <scope>NUCLEOTIDE SEQUENCE [LARGE SCALE GENOMIC DNA]</scope>
    <source>
        <strain evidence="1">FO1_2015</strain>
    </source>
</reference>
<dbReference type="OrthoDB" id="20855at10239"/>
<dbReference type="KEGG" id="vg:32878233"/>
<dbReference type="EMBL" id="KX832224">
    <property type="protein sequence ID" value="ARR28899.1"/>
    <property type="molecule type" value="Genomic_DNA"/>
</dbReference>
<dbReference type="GeneID" id="32878233"/>
<name>A0A1X9T5C2_9VIRU</name>
<dbReference type="Proteomes" id="UP000203507">
    <property type="component" value="Segment"/>
</dbReference>